<dbReference type="Proteomes" id="UP001169027">
    <property type="component" value="Unassembled WGS sequence"/>
</dbReference>
<comment type="caution">
    <text evidence="1">The sequence shown here is derived from an EMBL/GenBank/DDBJ whole genome shotgun (WGS) entry which is preliminary data.</text>
</comment>
<dbReference type="RefSeq" id="WP_301805890.1">
    <property type="nucleotide sequence ID" value="NZ_JAUJZH010000004.1"/>
</dbReference>
<name>A0ABT8RZD4_9BURK</name>
<proteinExistence type="predicted"/>
<organism evidence="1 2">
    <name type="scientific">Variovorax ginsengisoli</name>
    <dbReference type="NCBI Taxonomy" id="363844"/>
    <lineage>
        <taxon>Bacteria</taxon>
        <taxon>Pseudomonadati</taxon>
        <taxon>Pseudomonadota</taxon>
        <taxon>Betaproteobacteria</taxon>
        <taxon>Burkholderiales</taxon>
        <taxon>Comamonadaceae</taxon>
        <taxon>Variovorax</taxon>
    </lineage>
</organism>
<keyword evidence="2" id="KW-1185">Reference proteome</keyword>
<dbReference type="PANTHER" id="PTHR42815">
    <property type="entry name" value="FAD-BINDING, PUTATIVE (AFU_ORTHOLOGUE AFUA_6G07600)-RELATED"/>
    <property type="match status" value="1"/>
</dbReference>
<reference evidence="1" key="1">
    <citation type="submission" date="2023-06" db="EMBL/GenBank/DDBJ databases">
        <authorList>
            <person name="Jiang Y."/>
            <person name="Liu Q."/>
        </authorList>
    </citation>
    <scope>NUCLEOTIDE SEQUENCE</scope>
    <source>
        <strain evidence="1">CGMCC 1.12090</strain>
    </source>
</reference>
<dbReference type="InterPro" id="IPR012349">
    <property type="entry name" value="Split_barrel_FMN-bd"/>
</dbReference>
<gene>
    <name evidence="1" type="ORF">Q2T77_07015</name>
</gene>
<evidence type="ECO:0000313" key="2">
    <source>
        <dbReference type="Proteomes" id="UP001169027"/>
    </source>
</evidence>
<dbReference type="Gene3D" id="2.30.110.10">
    <property type="entry name" value="Electron Transport, Fmn-binding Protein, Chain A"/>
    <property type="match status" value="1"/>
</dbReference>
<dbReference type="PANTHER" id="PTHR42815:SF2">
    <property type="entry name" value="FAD-BINDING, PUTATIVE (AFU_ORTHOLOGUE AFUA_6G07600)-RELATED"/>
    <property type="match status" value="1"/>
</dbReference>
<sequence length="319" mass="34074">MNATATPWHEGERAMQTLAGVRERMEAFGVRVLRDHMPDQHRDFFAQLPFLVVGSLDAASQPWASVLAAPPGFAHSPDPRRLRIDALPAEGDPLAQALAPDAPIGLLGIEPHTRRRNRMNGVVASVDGAGFSVDVQQSFGNCPKYIQAREPVFVEGAPAAAAPQWTDRLDAAARRLIGQADTFFIATAHPSAGRGGAAQGVDVSHRGGRPGFVQVSGEGTLTAPDFVGNAFFNTLGNIAVNPRAGLLFIDFERGDLLQLAVRAEVLWDGPELAAFAGAERLLRMQVVSVLHRPGALPLRWGRPALSPFLAATGRWPDAA</sequence>
<accession>A0ABT8RZD4</accession>
<dbReference type="SUPFAM" id="SSF50475">
    <property type="entry name" value="FMN-binding split barrel"/>
    <property type="match status" value="1"/>
</dbReference>
<dbReference type="EMBL" id="JAUKVY010000004">
    <property type="protein sequence ID" value="MDO1532032.1"/>
    <property type="molecule type" value="Genomic_DNA"/>
</dbReference>
<evidence type="ECO:0000313" key="1">
    <source>
        <dbReference type="EMBL" id="MDO1532032.1"/>
    </source>
</evidence>
<protein>
    <submittedName>
        <fullName evidence="1">Pyridoxamine 5'-phosphate oxidase family protein</fullName>
    </submittedName>
</protein>